<feature type="transmembrane region" description="Helical" evidence="1">
    <location>
        <begin position="53"/>
        <end position="74"/>
    </location>
</feature>
<dbReference type="RefSeq" id="WP_234815329.1">
    <property type="nucleotide sequence ID" value="NZ_AP022563.1"/>
</dbReference>
<keyword evidence="1" id="KW-0812">Transmembrane</keyword>
<dbReference type="Gene3D" id="3.60.10.10">
    <property type="entry name" value="Endonuclease/exonuclease/phosphatase"/>
    <property type="match status" value="1"/>
</dbReference>
<dbReference type="AlphaFoldDB" id="A0A7I7K376"/>
<keyword evidence="1" id="KW-1133">Transmembrane helix</keyword>
<dbReference type="Proteomes" id="UP000467006">
    <property type="component" value="Chromosome"/>
</dbReference>
<dbReference type="Pfam" id="PF03372">
    <property type="entry name" value="Exo_endo_phos"/>
    <property type="match status" value="1"/>
</dbReference>
<keyword evidence="1" id="KW-0472">Membrane</keyword>
<organism evidence="3 4">
    <name type="scientific">Mycolicibacterium duvalii</name>
    <dbReference type="NCBI Taxonomy" id="39688"/>
    <lineage>
        <taxon>Bacteria</taxon>
        <taxon>Bacillati</taxon>
        <taxon>Actinomycetota</taxon>
        <taxon>Actinomycetes</taxon>
        <taxon>Mycobacteriales</taxon>
        <taxon>Mycobacteriaceae</taxon>
        <taxon>Mycolicibacterium</taxon>
    </lineage>
</organism>
<feature type="domain" description="Endonuclease/exonuclease/phosphatase" evidence="2">
    <location>
        <begin position="120"/>
        <end position="330"/>
    </location>
</feature>
<dbReference type="EMBL" id="AP022563">
    <property type="protein sequence ID" value="BBX18008.1"/>
    <property type="molecule type" value="Genomic_DNA"/>
</dbReference>
<keyword evidence="4" id="KW-1185">Reference proteome</keyword>
<feature type="transmembrane region" description="Helical" evidence="1">
    <location>
        <begin position="26"/>
        <end position="47"/>
    </location>
</feature>
<sequence length="342" mass="36851">MTVVTVGALGEDRFITRRRRARPGRLRTALAVFTLGYTLLTLVLRTLPLTNNISLLIAVSAPYAVLAALSVLVVAVLRHRVVLSLVAVVVVAISAGVQLNWYYGRQGSSLTEGVNIRVLSVNLRKGRADVPSVVELARHGADVLALSELTPSWVRQFYASGTRDVFPYSLLVPAPDAGGIGIWSRYPLDSITPLNGGSMVAARAAVPGLPEGVLVAAVHVMNPLTFYGKAFDEWRSGITAVNERMRNLAEKAGAAPVVLAGDFNSTPDMRQFRDLLGDGYRNATSQTGSGWSPTFPSARRIPPLVTIDHILARNAYARSIRAVEMPRTDHRALLATIVVPLT</sequence>
<dbReference type="InterPro" id="IPR036691">
    <property type="entry name" value="Endo/exonu/phosph_ase_sf"/>
</dbReference>
<name>A0A7I7K376_9MYCO</name>
<feature type="transmembrane region" description="Helical" evidence="1">
    <location>
        <begin position="81"/>
        <end position="103"/>
    </location>
</feature>
<evidence type="ECO:0000313" key="4">
    <source>
        <dbReference type="Proteomes" id="UP000467006"/>
    </source>
</evidence>
<evidence type="ECO:0000313" key="3">
    <source>
        <dbReference type="EMBL" id="BBX18008.1"/>
    </source>
</evidence>
<reference evidence="3 4" key="1">
    <citation type="journal article" date="2019" name="Emerg. Microbes Infect.">
        <title>Comprehensive subspecies identification of 175 nontuberculous mycobacteria species based on 7547 genomic profiles.</title>
        <authorList>
            <person name="Matsumoto Y."/>
            <person name="Kinjo T."/>
            <person name="Motooka D."/>
            <person name="Nabeya D."/>
            <person name="Jung N."/>
            <person name="Uechi K."/>
            <person name="Horii T."/>
            <person name="Iida T."/>
            <person name="Fujita J."/>
            <person name="Nakamura S."/>
        </authorList>
    </citation>
    <scope>NUCLEOTIDE SEQUENCE [LARGE SCALE GENOMIC DNA]</scope>
    <source>
        <strain evidence="3 4">JCM 6396</strain>
    </source>
</reference>
<dbReference type="KEGG" id="mdu:MDUV_28680"/>
<dbReference type="GO" id="GO:0003824">
    <property type="term" value="F:catalytic activity"/>
    <property type="evidence" value="ECO:0007669"/>
    <property type="project" value="InterPro"/>
</dbReference>
<evidence type="ECO:0000259" key="2">
    <source>
        <dbReference type="Pfam" id="PF03372"/>
    </source>
</evidence>
<protein>
    <recommendedName>
        <fullName evidence="2">Endonuclease/exonuclease/phosphatase domain-containing protein</fullName>
    </recommendedName>
</protein>
<accession>A0A7I7K376</accession>
<gene>
    <name evidence="3" type="ORF">MDUV_28680</name>
</gene>
<dbReference type="InterPro" id="IPR005135">
    <property type="entry name" value="Endo/exonuclease/phosphatase"/>
</dbReference>
<evidence type="ECO:0000256" key="1">
    <source>
        <dbReference type="SAM" id="Phobius"/>
    </source>
</evidence>
<dbReference type="SUPFAM" id="SSF56219">
    <property type="entry name" value="DNase I-like"/>
    <property type="match status" value="1"/>
</dbReference>
<proteinExistence type="predicted"/>